<evidence type="ECO:0000313" key="1">
    <source>
        <dbReference type="EMBL" id="CCM06545.1"/>
    </source>
</evidence>
<dbReference type="GeneID" id="24101445"/>
<reference evidence="1 2" key="1">
    <citation type="journal article" date="2012" name="Appl. Environ. Microbiol.">
        <title>Short-read sequencing for genomic analysis of the brown rot fungus Fibroporia radiculosa.</title>
        <authorList>
            <person name="Tang J.D."/>
            <person name="Perkins A.D."/>
            <person name="Sonstegard T.S."/>
            <person name="Schroeder S.G."/>
            <person name="Burgess S.C."/>
            <person name="Diehl S.V."/>
        </authorList>
    </citation>
    <scope>NUCLEOTIDE SEQUENCE [LARGE SCALE GENOMIC DNA]</scope>
    <source>
        <strain evidence="1 2">TFFH 294</strain>
    </source>
</reference>
<dbReference type="OrthoDB" id="2817417at2759"/>
<organism evidence="1 2">
    <name type="scientific">Fibroporia radiculosa</name>
    <dbReference type="NCBI Taxonomy" id="599839"/>
    <lineage>
        <taxon>Eukaryota</taxon>
        <taxon>Fungi</taxon>
        <taxon>Dikarya</taxon>
        <taxon>Basidiomycota</taxon>
        <taxon>Agaricomycotina</taxon>
        <taxon>Agaricomycetes</taxon>
        <taxon>Polyporales</taxon>
        <taxon>Fibroporiaceae</taxon>
        <taxon>Fibroporia</taxon>
    </lineage>
</organism>
<dbReference type="InParanoid" id="J4GXG7"/>
<accession>J4GXG7</accession>
<sequence length="478" mass="53508">MKLVSYDTPEFLAEKAEHVIANGHTGFTCQDARAAVLHPPLTHYLRMLPPPAIPPLPSIRDDEWLPGPEVVVGGICSANRDRADSTTQSFGSIPTIAVPESNVLLERPIQLPVELWEKIIDHVADDWKYAYPNGSRTYEVQLRELGRVSGMAFPMQLSCTGDALCEEEGQDGQDAYVFADQRIFIGNFGSFAACMACKLPRVELLRFWHCSWVAEQLHTQVFLHITLAFGSVTTLDLDHVEFPSAVVFRRLLRALPLLSSLTCYQVRFKKECDAAGTARAPYSLRFDTVDLFYSDDVMDFLPLAGVHIHRLSGAEGYSGESWTRLLVALAESLSSLRIRLLYHVPNAYFPVANPFDFTPAVNLRVISFDLELKNLARVASTFSRTSLANLIEVRLVFSDYNPKSSLVEDALDKIDNDCYALVDQILLGRQYPALQKVVFHLDFYNIPHSKVMEVISESSWKSQLSSKLPALHSSGRLV</sequence>
<evidence type="ECO:0000313" key="2">
    <source>
        <dbReference type="Proteomes" id="UP000006352"/>
    </source>
</evidence>
<dbReference type="HOGENOM" id="CLU_036316_0_2_1"/>
<dbReference type="EMBL" id="HE797385">
    <property type="protein sequence ID" value="CCM06545.1"/>
    <property type="molecule type" value="Genomic_DNA"/>
</dbReference>
<proteinExistence type="predicted"/>
<gene>
    <name evidence="1" type="ORF">FIBRA_08819</name>
</gene>
<dbReference type="Proteomes" id="UP000006352">
    <property type="component" value="Unassembled WGS sequence"/>
</dbReference>
<dbReference type="AlphaFoldDB" id="J4GXG7"/>
<name>J4GXG7_9APHY</name>
<protein>
    <submittedName>
        <fullName evidence="1">Uncharacterized protein</fullName>
    </submittedName>
</protein>
<dbReference type="RefSeq" id="XP_012185828.1">
    <property type="nucleotide sequence ID" value="XM_012330438.1"/>
</dbReference>
<keyword evidence="2" id="KW-1185">Reference proteome</keyword>